<dbReference type="Proteomes" id="UP000178606">
    <property type="component" value="Unassembled WGS sequence"/>
</dbReference>
<protein>
    <recommendedName>
        <fullName evidence="4">EF-hand domain-containing protein</fullName>
    </recommendedName>
</protein>
<proteinExistence type="predicted"/>
<evidence type="ECO:0000313" key="2">
    <source>
        <dbReference type="EMBL" id="OGG53319.1"/>
    </source>
</evidence>
<dbReference type="InterPro" id="IPR036439">
    <property type="entry name" value="Dockerin_dom_sf"/>
</dbReference>
<organism evidence="2 3">
    <name type="scientific">Handelsmanbacteria sp. (strain RIFCSPLOWO2_12_FULL_64_10)</name>
    <dbReference type="NCBI Taxonomy" id="1817868"/>
    <lineage>
        <taxon>Bacteria</taxon>
        <taxon>Candidatus Handelsmaniibacteriota</taxon>
    </lineage>
</organism>
<comment type="caution">
    <text evidence="2">The sequence shown here is derived from an EMBL/GenBank/DDBJ whole genome shotgun (WGS) entry which is preliminary data.</text>
</comment>
<dbReference type="InterPro" id="IPR002105">
    <property type="entry name" value="Dockerin_1_rpt"/>
</dbReference>
<dbReference type="EMBL" id="MFKF01000123">
    <property type="protein sequence ID" value="OGG53319.1"/>
    <property type="molecule type" value="Genomic_DNA"/>
</dbReference>
<dbReference type="AlphaFoldDB" id="A0A1F6CVX7"/>
<accession>A0A1F6CVX7</accession>
<gene>
    <name evidence="2" type="ORF">A3F84_25005</name>
</gene>
<dbReference type="Gene3D" id="1.10.1330.10">
    <property type="entry name" value="Dockerin domain"/>
    <property type="match status" value="1"/>
</dbReference>
<keyword evidence="1" id="KW-0732">Signal</keyword>
<dbReference type="Pfam" id="PF00404">
    <property type="entry name" value="Dockerin_1"/>
    <property type="match status" value="1"/>
</dbReference>
<sequence>MLTFNTMKPFIVVLAFALASLPGSALAQNASVRDYTVPVSSAKNLQFDFAFTYSATGSTVTSKNGNLILFYKKFYDSLPFAYSLDLSGSALLNRLNPAGDFNQNGRVDPPDAALMANYLYLKGGLGATRSDTTRFNPTFDLTGDGTTDSTDVQAFLRRLGEKAKDDLTYKTQFSSRGKKYLHSGSKIFGFEDFNLRYSDTFDRPDTDVTPGLGYGRFISATPLAKAVRIEEFLLREKAISGHLPKEHLVALGHVIQREGEFRERYGSTYRKWWFEAMESVIVSSGVAPDGIGAGGILRINEVLFEQRVNERFYGWEVSAGVNFQLTSPLKTQSRRDPGAAIGIRYARPIGWKHQVSGRVDLSSPFTEQFGKVYKLSFTEDYIYEVSNRIDFILRDALALDIRDRPASVGTGPFNKHLVGNVLSAAFIFFVENKTNFSVNAQFDKVEGQPLLQSFSATLNYRIF</sequence>
<feature type="chain" id="PRO_5009523576" description="EF-hand domain-containing protein" evidence="1">
    <location>
        <begin position="28"/>
        <end position="463"/>
    </location>
</feature>
<name>A0A1F6CVX7_HANXR</name>
<evidence type="ECO:0000313" key="3">
    <source>
        <dbReference type="Proteomes" id="UP000178606"/>
    </source>
</evidence>
<evidence type="ECO:0000256" key="1">
    <source>
        <dbReference type="SAM" id="SignalP"/>
    </source>
</evidence>
<evidence type="ECO:0008006" key="4">
    <source>
        <dbReference type="Google" id="ProtNLM"/>
    </source>
</evidence>
<dbReference type="GO" id="GO:0004553">
    <property type="term" value="F:hydrolase activity, hydrolyzing O-glycosyl compounds"/>
    <property type="evidence" value="ECO:0007669"/>
    <property type="project" value="InterPro"/>
</dbReference>
<dbReference type="SUPFAM" id="SSF63446">
    <property type="entry name" value="Type I dockerin domain"/>
    <property type="match status" value="1"/>
</dbReference>
<feature type="signal peptide" evidence="1">
    <location>
        <begin position="1"/>
        <end position="27"/>
    </location>
</feature>
<dbReference type="GO" id="GO:0000272">
    <property type="term" value="P:polysaccharide catabolic process"/>
    <property type="evidence" value="ECO:0007669"/>
    <property type="project" value="InterPro"/>
</dbReference>
<reference evidence="2 3" key="1">
    <citation type="journal article" date="2016" name="Nat. Commun.">
        <title>Thousands of microbial genomes shed light on interconnected biogeochemical processes in an aquifer system.</title>
        <authorList>
            <person name="Anantharaman K."/>
            <person name="Brown C.T."/>
            <person name="Hug L.A."/>
            <person name="Sharon I."/>
            <person name="Castelle C.J."/>
            <person name="Probst A.J."/>
            <person name="Thomas B.C."/>
            <person name="Singh A."/>
            <person name="Wilkins M.J."/>
            <person name="Karaoz U."/>
            <person name="Brodie E.L."/>
            <person name="Williams K.H."/>
            <person name="Hubbard S.S."/>
            <person name="Banfield J.F."/>
        </authorList>
    </citation>
    <scope>NUCLEOTIDE SEQUENCE [LARGE SCALE GENOMIC DNA]</scope>
    <source>
        <strain evidence="3">RIFCSPLOWO2_12_FULL_64_10</strain>
    </source>
</reference>